<evidence type="ECO:0000256" key="1">
    <source>
        <dbReference type="SAM" id="Phobius"/>
    </source>
</evidence>
<protein>
    <submittedName>
        <fullName evidence="2">Uncharacterized protein</fullName>
    </submittedName>
</protein>
<name>A0A1A9WF22_9MUSC</name>
<reference evidence="3" key="1">
    <citation type="submission" date="2014-03" db="EMBL/GenBank/DDBJ databases">
        <authorList>
            <person name="Aksoy S."/>
            <person name="Warren W."/>
            <person name="Wilson R.K."/>
        </authorList>
    </citation>
    <scope>NUCLEOTIDE SEQUENCE [LARGE SCALE GENOMIC DNA]</scope>
    <source>
        <strain evidence="3">IAEA</strain>
    </source>
</reference>
<sequence length="108" mass="12892">MQQAFRSLEDIQFSTDVLILSKFYSYCLIMFYRLVLAQTFIREFRWQNPKIVTRKAETEARYTICIIYWIGTTSPTINQSSLDVNDISDEYCVLLLFSRDFVNITEKY</sequence>
<keyword evidence="1" id="KW-1133">Transmembrane helix</keyword>
<accession>A0A1A9WF22</accession>
<keyword evidence="1" id="KW-0472">Membrane</keyword>
<dbReference type="Proteomes" id="UP000091820">
    <property type="component" value="Unassembled WGS sequence"/>
</dbReference>
<reference evidence="2" key="2">
    <citation type="submission" date="2020-05" db="UniProtKB">
        <authorList>
            <consortium name="EnsemblMetazoa"/>
        </authorList>
    </citation>
    <scope>IDENTIFICATION</scope>
    <source>
        <strain evidence="2">IAEA</strain>
    </source>
</reference>
<evidence type="ECO:0000313" key="2">
    <source>
        <dbReference type="EnsemblMetazoa" id="GBRI017269-PA"/>
    </source>
</evidence>
<feature type="transmembrane region" description="Helical" evidence="1">
    <location>
        <begin position="23"/>
        <end position="41"/>
    </location>
</feature>
<proteinExistence type="predicted"/>
<dbReference type="VEuPathDB" id="VectorBase:GBRI017269"/>
<organism evidence="2 3">
    <name type="scientific">Glossina brevipalpis</name>
    <dbReference type="NCBI Taxonomy" id="37001"/>
    <lineage>
        <taxon>Eukaryota</taxon>
        <taxon>Metazoa</taxon>
        <taxon>Ecdysozoa</taxon>
        <taxon>Arthropoda</taxon>
        <taxon>Hexapoda</taxon>
        <taxon>Insecta</taxon>
        <taxon>Pterygota</taxon>
        <taxon>Neoptera</taxon>
        <taxon>Endopterygota</taxon>
        <taxon>Diptera</taxon>
        <taxon>Brachycera</taxon>
        <taxon>Muscomorpha</taxon>
        <taxon>Hippoboscoidea</taxon>
        <taxon>Glossinidae</taxon>
        <taxon>Glossina</taxon>
    </lineage>
</organism>
<dbReference type="AlphaFoldDB" id="A0A1A9WF22"/>
<evidence type="ECO:0000313" key="3">
    <source>
        <dbReference type="Proteomes" id="UP000091820"/>
    </source>
</evidence>
<dbReference type="EnsemblMetazoa" id="GBRI017269-RA">
    <property type="protein sequence ID" value="GBRI017269-PA"/>
    <property type="gene ID" value="GBRI017269"/>
</dbReference>
<keyword evidence="1" id="KW-0812">Transmembrane</keyword>
<keyword evidence="3" id="KW-1185">Reference proteome</keyword>